<feature type="domain" description="Periplasmic binding protein" evidence="4">
    <location>
        <begin position="33"/>
        <end position="281"/>
    </location>
</feature>
<protein>
    <submittedName>
        <fullName evidence="5">Sugar ABC transporter substrate-binding protein</fullName>
    </submittedName>
</protein>
<feature type="signal peptide" evidence="3">
    <location>
        <begin position="1"/>
        <end position="20"/>
    </location>
</feature>
<dbReference type="PANTHER" id="PTHR30036:SF7">
    <property type="entry name" value="ABC TRANSPORTER PERIPLASMIC-BINDING PROTEIN YPHF"/>
    <property type="match status" value="1"/>
</dbReference>
<reference evidence="6" key="1">
    <citation type="journal article" date="2019" name="Int. J. Syst. Evol. Microbiol.">
        <title>The Global Catalogue of Microorganisms (GCM) 10K type strain sequencing project: providing services to taxonomists for standard genome sequencing and annotation.</title>
        <authorList>
            <consortium name="The Broad Institute Genomics Platform"/>
            <consortium name="The Broad Institute Genome Sequencing Center for Infectious Disease"/>
            <person name="Wu L."/>
            <person name="Ma J."/>
        </authorList>
    </citation>
    <scope>NUCLEOTIDE SEQUENCE [LARGE SCALE GENOMIC DNA]</scope>
    <source>
        <strain evidence="6">KCTC 23298</strain>
    </source>
</reference>
<dbReference type="EMBL" id="BMYI01000018">
    <property type="protein sequence ID" value="GHC35629.1"/>
    <property type="molecule type" value="Genomic_DNA"/>
</dbReference>
<dbReference type="PANTHER" id="PTHR30036">
    <property type="entry name" value="D-XYLOSE-BINDING PERIPLASMIC PROTEIN"/>
    <property type="match status" value="1"/>
</dbReference>
<keyword evidence="3" id="KW-0732">Signal</keyword>
<evidence type="ECO:0000256" key="1">
    <source>
        <dbReference type="ARBA" id="ARBA00004418"/>
    </source>
</evidence>
<dbReference type="InterPro" id="IPR028082">
    <property type="entry name" value="Peripla_BP_I"/>
</dbReference>
<feature type="chain" id="PRO_5047478926" evidence="3">
    <location>
        <begin position="21"/>
        <end position="314"/>
    </location>
</feature>
<name>A0ABQ3FSJ5_9RHOB</name>
<evidence type="ECO:0000313" key="5">
    <source>
        <dbReference type="EMBL" id="GHC35629.1"/>
    </source>
</evidence>
<comment type="subcellular location">
    <subcellularLocation>
        <location evidence="1">Periplasm</location>
    </subcellularLocation>
</comment>
<dbReference type="CDD" id="cd06312">
    <property type="entry name" value="PBP1_ABC_sugar_binding-like"/>
    <property type="match status" value="1"/>
</dbReference>
<dbReference type="Gene3D" id="3.40.50.2300">
    <property type="match status" value="2"/>
</dbReference>
<dbReference type="Proteomes" id="UP000658305">
    <property type="component" value="Unassembled WGS sequence"/>
</dbReference>
<evidence type="ECO:0000259" key="4">
    <source>
        <dbReference type="Pfam" id="PF13407"/>
    </source>
</evidence>
<organism evidence="5 6">
    <name type="scientific">Gemmobacter nanjingensis</name>
    <dbReference type="NCBI Taxonomy" id="488454"/>
    <lineage>
        <taxon>Bacteria</taxon>
        <taxon>Pseudomonadati</taxon>
        <taxon>Pseudomonadota</taxon>
        <taxon>Alphaproteobacteria</taxon>
        <taxon>Rhodobacterales</taxon>
        <taxon>Paracoccaceae</taxon>
        <taxon>Gemmobacter</taxon>
    </lineage>
</organism>
<dbReference type="SUPFAM" id="SSF53822">
    <property type="entry name" value="Periplasmic binding protein-like I"/>
    <property type="match status" value="1"/>
</dbReference>
<accession>A0ABQ3FSJ5</accession>
<dbReference type="InterPro" id="IPR050555">
    <property type="entry name" value="Bact_Solute-Bind_Prot2"/>
</dbReference>
<dbReference type="Pfam" id="PF13407">
    <property type="entry name" value="Peripla_BP_4"/>
    <property type="match status" value="1"/>
</dbReference>
<gene>
    <name evidence="5" type="ORF">GCM10007291_41270</name>
</gene>
<comment type="caution">
    <text evidence="5">The sequence shown here is derived from an EMBL/GenBank/DDBJ whole genome shotgun (WGS) entry which is preliminary data.</text>
</comment>
<evidence type="ECO:0000256" key="2">
    <source>
        <dbReference type="ARBA" id="ARBA00007639"/>
    </source>
</evidence>
<sequence>MKKMLHTVAAAALLATTALAGAAHAEGEKFVWISHGPDSDSWFNVIKNAIKVTNEQMGVETEYRNPPTGDLADMARIVQQASAAGVDGIIVTIADYNVLEGPIKDAVAKGIPVVTVNSGTVEESQKLGALMHVGQPEYEAGLGAGKRAKEAGISSFLCVNHYITNPASVERCRGFADALGVDLGSQMIDSGIDPSEVQNKVKAYLTANPDTGAILTLGPNSAEPSIRAVKDMGLDGEIYFGTFDLSSEISAGIKDGTINFAIDQQPFLQGSVPIQVLTNYVRYGVAPANSIFTGPGFVTKDNIELVESLAGEFR</sequence>
<comment type="similarity">
    <text evidence="2">Belongs to the bacterial solute-binding protein 2 family.</text>
</comment>
<evidence type="ECO:0000256" key="3">
    <source>
        <dbReference type="SAM" id="SignalP"/>
    </source>
</evidence>
<proteinExistence type="inferred from homology"/>
<keyword evidence="6" id="KW-1185">Reference proteome</keyword>
<evidence type="ECO:0000313" key="6">
    <source>
        <dbReference type="Proteomes" id="UP000658305"/>
    </source>
</evidence>
<dbReference type="RefSeq" id="WP_054304402.1">
    <property type="nucleotide sequence ID" value="NZ_BMYI01000018.1"/>
</dbReference>
<dbReference type="InterPro" id="IPR025997">
    <property type="entry name" value="SBP_2_dom"/>
</dbReference>